<feature type="binding site" evidence="10">
    <location>
        <position position="337"/>
    </location>
    <ligand>
        <name>thiamine diphosphate</name>
        <dbReference type="ChEBI" id="CHEBI:58937"/>
    </ligand>
</feature>
<dbReference type="CDD" id="cd07033">
    <property type="entry name" value="TPP_PYR_DXS_TK_like"/>
    <property type="match status" value="1"/>
</dbReference>
<dbReference type="Pfam" id="PF02780">
    <property type="entry name" value="Transketolase_C"/>
    <property type="match status" value="1"/>
</dbReference>
<dbReference type="GO" id="GO:0030976">
    <property type="term" value="F:thiamine pyrophosphate binding"/>
    <property type="evidence" value="ECO:0007669"/>
    <property type="project" value="UniProtKB-UniRule"/>
</dbReference>
<comment type="similarity">
    <text evidence="2 10">Belongs to the transketolase family. DXPS subfamily.</text>
</comment>
<evidence type="ECO:0000256" key="4">
    <source>
        <dbReference type="ARBA" id="ARBA00022679"/>
    </source>
</evidence>
<dbReference type="EMBL" id="CP052909">
    <property type="protein sequence ID" value="QNJ97720.1"/>
    <property type="molecule type" value="Genomic_DNA"/>
</dbReference>
<feature type="binding site" evidence="10">
    <location>
        <position position="148"/>
    </location>
    <ligand>
        <name>Mg(2+)</name>
        <dbReference type="ChEBI" id="CHEBI:18420"/>
    </ligand>
</feature>
<dbReference type="NCBIfam" id="NF003933">
    <property type="entry name" value="PRK05444.2-2"/>
    <property type="match status" value="1"/>
</dbReference>
<comment type="caution">
    <text evidence="10">Lacks conserved residue(s) required for the propagation of feature annotation.</text>
</comment>
<dbReference type="KEGG" id="alti:ALE3EI_1150"/>
<dbReference type="InterPro" id="IPR033248">
    <property type="entry name" value="Transketolase_C"/>
</dbReference>
<evidence type="ECO:0000256" key="10">
    <source>
        <dbReference type="HAMAP-Rule" id="MF_00315"/>
    </source>
</evidence>
<keyword evidence="9 10" id="KW-0414">Isoprene biosynthesis</keyword>
<keyword evidence="8 10" id="KW-0786">Thiamine pyrophosphate</keyword>
<dbReference type="GO" id="GO:0019288">
    <property type="term" value="P:isopentenyl diphosphate biosynthetic process, methylerythritol 4-phosphate pathway"/>
    <property type="evidence" value="ECO:0007669"/>
    <property type="project" value="TreeGrafter"/>
</dbReference>
<evidence type="ECO:0000256" key="1">
    <source>
        <dbReference type="ARBA" id="ARBA00004980"/>
    </source>
</evidence>
<dbReference type="SUPFAM" id="SSF52518">
    <property type="entry name" value="Thiamin diphosphate-binding fold (THDP-binding)"/>
    <property type="match status" value="2"/>
</dbReference>
<dbReference type="FunFam" id="3.40.50.970:FF:000010">
    <property type="entry name" value="1-deoxy-D-xylulose-5-phosphate synthase"/>
    <property type="match status" value="1"/>
</dbReference>
<reference evidence="12 13" key="1">
    <citation type="submission" date="2020-04" db="EMBL/GenBank/DDBJ databases">
        <title>Genome sequence of Altibacter aquimarinus strain ALE3EI.</title>
        <authorList>
            <person name="Oh H.-M."/>
            <person name="Jang D."/>
        </authorList>
    </citation>
    <scope>NUCLEOTIDE SEQUENCE [LARGE SCALE GENOMIC DNA]</scope>
    <source>
        <strain evidence="12 13">ALE3EI</strain>
    </source>
</reference>
<feature type="binding site" evidence="10">
    <location>
        <position position="75"/>
    </location>
    <ligand>
        <name>thiamine diphosphate</name>
        <dbReference type="ChEBI" id="CHEBI:58937"/>
    </ligand>
</feature>
<dbReference type="InterPro" id="IPR029061">
    <property type="entry name" value="THDP-binding"/>
</dbReference>
<dbReference type="PANTHER" id="PTHR43322:SF5">
    <property type="entry name" value="1-DEOXY-D-XYLULOSE-5-PHOSPHATE SYNTHASE, CHLOROPLASTIC"/>
    <property type="match status" value="1"/>
</dbReference>
<comment type="function">
    <text evidence="10">Catalyzes the acyloin condensation reaction between C atoms 2 and 3 of pyruvate and glyceraldehyde 3-phosphate to yield 1-deoxy-D-xylulose-5-phosphate (DXP).</text>
</comment>
<dbReference type="Pfam" id="PF13292">
    <property type="entry name" value="DXP_synthase_N"/>
    <property type="match status" value="2"/>
</dbReference>
<comment type="subunit">
    <text evidence="3 10">Homodimer.</text>
</comment>
<feature type="binding site" evidence="10">
    <location>
        <begin position="116"/>
        <end position="118"/>
    </location>
    <ligand>
        <name>thiamine diphosphate</name>
        <dbReference type="ChEBI" id="CHEBI:58937"/>
    </ligand>
</feature>
<dbReference type="Pfam" id="PF02779">
    <property type="entry name" value="Transket_pyr"/>
    <property type="match status" value="1"/>
</dbReference>
<dbReference type="SMART" id="SM00861">
    <property type="entry name" value="Transket_pyr"/>
    <property type="match status" value="1"/>
</dbReference>
<dbReference type="FunFam" id="3.40.50.970:FF:000005">
    <property type="entry name" value="1-deoxy-D-xylulose-5-phosphate synthase"/>
    <property type="match status" value="1"/>
</dbReference>
<dbReference type="RefSeq" id="WP_186991846.1">
    <property type="nucleotide sequence ID" value="NZ_CP052909.1"/>
</dbReference>
<feature type="binding site" evidence="10">
    <location>
        <position position="177"/>
    </location>
    <ligand>
        <name>thiamine diphosphate</name>
        <dbReference type="ChEBI" id="CHEBI:58937"/>
    </ligand>
</feature>
<keyword evidence="13" id="KW-1185">Reference proteome</keyword>
<dbReference type="InterPro" id="IPR005475">
    <property type="entry name" value="Transketolase-like_Pyr-bd"/>
</dbReference>
<comment type="catalytic activity">
    <reaction evidence="10">
        <text>D-glyceraldehyde 3-phosphate + pyruvate + H(+) = 1-deoxy-D-xylulose 5-phosphate + CO2</text>
        <dbReference type="Rhea" id="RHEA:12605"/>
        <dbReference type="ChEBI" id="CHEBI:15361"/>
        <dbReference type="ChEBI" id="CHEBI:15378"/>
        <dbReference type="ChEBI" id="CHEBI:16526"/>
        <dbReference type="ChEBI" id="CHEBI:57792"/>
        <dbReference type="ChEBI" id="CHEBI:59776"/>
        <dbReference type="EC" id="2.2.1.7"/>
    </reaction>
</comment>
<protein>
    <recommendedName>
        <fullName evidence="10">1-deoxy-D-xylulose-5-phosphate synthase</fullName>
        <ecNumber evidence="10">2.2.1.7</ecNumber>
    </recommendedName>
    <alternativeName>
        <fullName evidence="10">1-deoxyxylulose-5-phosphate synthase</fullName>
        <shortName evidence="10">DXP synthase</shortName>
        <shortName evidence="10">DXPS</shortName>
    </alternativeName>
</protein>
<keyword evidence="6 10" id="KW-0460">Magnesium</keyword>
<keyword evidence="4 10" id="KW-0808">Transferase</keyword>
<evidence type="ECO:0000256" key="9">
    <source>
        <dbReference type="ARBA" id="ARBA00023229"/>
    </source>
</evidence>
<organism evidence="12 13">
    <name type="scientific">Constantimarinum furrinae</name>
    <dbReference type="NCBI Taxonomy" id="2562285"/>
    <lineage>
        <taxon>Bacteria</taxon>
        <taxon>Pseudomonadati</taxon>
        <taxon>Bacteroidota</taxon>
        <taxon>Flavobacteriia</taxon>
        <taxon>Flavobacteriales</taxon>
        <taxon>Flavobacteriaceae</taxon>
        <taxon>Altibacter/Constantimarinum group</taxon>
        <taxon>Constantimarinum</taxon>
    </lineage>
</organism>
<evidence type="ECO:0000256" key="7">
    <source>
        <dbReference type="ARBA" id="ARBA00022977"/>
    </source>
</evidence>
<keyword evidence="7 10" id="KW-0784">Thiamine biosynthesis</keyword>
<dbReference type="InterPro" id="IPR009014">
    <property type="entry name" value="Transketo_C/PFOR_II"/>
</dbReference>
<feature type="binding site" evidence="10">
    <location>
        <position position="177"/>
    </location>
    <ligand>
        <name>Mg(2+)</name>
        <dbReference type="ChEBI" id="CHEBI:18420"/>
    </ligand>
</feature>
<dbReference type="CDD" id="cd02007">
    <property type="entry name" value="TPP_DXS"/>
    <property type="match status" value="1"/>
</dbReference>
<evidence type="ECO:0000259" key="11">
    <source>
        <dbReference type="SMART" id="SM00861"/>
    </source>
</evidence>
<evidence type="ECO:0000256" key="2">
    <source>
        <dbReference type="ARBA" id="ARBA00011081"/>
    </source>
</evidence>
<dbReference type="GO" id="GO:0000287">
    <property type="term" value="F:magnesium ion binding"/>
    <property type="evidence" value="ECO:0007669"/>
    <property type="project" value="UniProtKB-UniRule"/>
</dbReference>
<dbReference type="PROSITE" id="PS00802">
    <property type="entry name" value="TRANSKETOLASE_2"/>
    <property type="match status" value="1"/>
</dbReference>
<dbReference type="PANTHER" id="PTHR43322">
    <property type="entry name" value="1-D-DEOXYXYLULOSE 5-PHOSPHATE SYNTHASE-RELATED"/>
    <property type="match status" value="1"/>
</dbReference>
<comment type="pathway">
    <text evidence="1 10">Metabolic intermediate biosynthesis; 1-deoxy-D-xylulose 5-phosphate biosynthesis; 1-deoxy-D-xylulose 5-phosphate from D-glyceraldehyde 3-phosphate and pyruvate: step 1/1.</text>
</comment>
<feature type="domain" description="Transketolase-like pyrimidine-binding" evidence="11">
    <location>
        <begin position="286"/>
        <end position="451"/>
    </location>
</feature>
<evidence type="ECO:0000256" key="3">
    <source>
        <dbReference type="ARBA" id="ARBA00011738"/>
    </source>
</evidence>
<dbReference type="GO" id="GO:0005829">
    <property type="term" value="C:cytosol"/>
    <property type="evidence" value="ECO:0007669"/>
    <property type="project" value="TreeGrafter"/>
</dbReference>
<dbReference type="InterPro" id="IPR020826">
    <property type="entry name" value="Transketolase_BS"/>
</dbReference>
<comment type="cofactor">
    <cofactor evidence="10">
        <name>thiamine diphosphate</name>
        <dbReference type="ChEBI" id="CHEBI:58937"/>
    </cofactor>
    <text evidence="10">Binds 1 thiamine pyrophosphate per subunit.</text>
</comment>
<keyword evidence="5 10" id="KW-0479">Metal-binding</keyword>
<accession>A0A7G8PTQ4</accession>
<evidence type="ECO:0000313" key="13">
    <source>
        <dbReference type="Proteomes" id="UP000515514"/>
    </source>
</evidence>
<dbReference type="Gene3D" id="3.40.50.920">
    <property type="match status" value="1"/>
</dbReference>
<dbReference type="AlphaFoldDB" id="A0A7G8PTQ4"/>
<evidence type="ECO:0000313" key="12">
    <source>
        <dbReference type="EMBL" id="QNJ97720.1"/>
    </source>
</evidence>
<dbReference type="SUPFAM" id="SSF52922">
    <property type="entry name" value="TK C-terminal domain-like"/>
    <property type="match status" value="1"/>
</dbReference>
<dbReference type="GO" id="GO:0008661">
    <property type="term" value="F:1-deoxy-D-xylulose-5-phosphate synthase activity"/>
    <property type="evidence" value="ECO:0007669"/>
    <property type="project" value="UniProtKB-UniRule"/>
</dbReference>
<name>A0A7G8PTQ4_9FLAO</name>
<proteinExistence type="inferred from homology"/>
<dbReference type="GO" id="GO:0016114">
    <property type="term" value="P:terpenoid biosynthetic process"/>
    <property type="evidence" value="ECO:0007669"/>
    <property type="project" value="UniProtKB-UniRule"/>
</dbReference>
<feature type="binding site" evidence="10">
    <location>
        <begin position="149"/>
        <end position="150"/>
    </location>
    <ligand>
        <name>thiamine diphosphate</name>
        <dbReference type="ChEBI" id="CHEBI:58937"/>
    </ligand>
</feature>
<dbReference type="Gene3D" id="3.40.50.970">
    <property type="match status" value="2"/>
</dbReference>
<evidence type="ECO:0000256" key="8">
    <source>
        <dbReference type="ARBA" id="ARBA00023052"/>
    </source>
</evidence>
<comment type="cofactor">
    <cofactor evidence="10">
        <name>Mg(2+)</name>
        <dbReference type="ChEBI" id="CHEBI:18420"/>
    </cofactor>
    <text evidence="10">Binds 1 Mg(2+) ion per subunit.</text>
</comment>
<dbReference type="InterPro" id="IPR005477">
    <property type="entry name" value="Dxylulose-5-P_synthase"/>
</dbReference>
<dbReference type="EC" id="2.2.1.7" evidence="10"/>
<dbReference type="UniPathway" id="UPA00064">
    <property type="reaction ID" value="UER00091"/>
</dbReference>
<evidence type="ECO:0000256" key="5">
    <source>
        <dbReference type="ARBA" id="ARBA00022723"/>
    </source>
</evidence>
<gene>
    <name evidence="10" type="primary">dxs</name>
    <name evidence="12" type="ORF">ALE3EI_1150</name>
</gene>
<dbReference type="GO" id="GO:0009228">
    <property type="term" value="P:thiamine biosynthetic process"/>
    <property type="evidence" value="ECO:0007669"/>
    <property type="project" value="UniProtKB-UniRule"/>
</dbReference>
<dbReference type="Proteomes" id="UP000515514">
    <property type="component" value="Chromosome"/>
</dbReference>
<dbReference type="HAMAP" id="MF_00315">
    <property type="entry name" value="DXP_synth"/>
    <property type="match status" value="1"/>
</dbReference>
<sequence length="591" mass="64705">MPDRLLHSIKFPEDLRKIPEDRLPQLSRELRDFIINIVAVKEGHLGASLGVVELTIALHYVFNTPEDLLIWDVGHQAYGHKILTGRKDIFDSNRRLNGISGFPKRSESEYDAFGTGHSSTAISAALGMAIASQLTGAVHRQHIAVVGDASIASGMAFEALNHAGVTSTNLLVILNDNAIGIDPSVGALKDYLTKVTLDGAPETDNVFEALNFNYSGPIDGHDISKLISELNRLKDIKGPKLLHVITKKGKGLRQAEEDQVKYHAPGKFDAETGDLLPKDRTTVLPPKFQDVFGKTLVELAGKNEKIVGITPAMPTGSSLKFMMDAFPERAFDVGIAEQHAVTFAAGLATQGLTVYCNIYSTFLQRAYDQLIHDVCLQDLPVIFCLDRAGIVGEDGATHHGIFDLAYLNCIPNLMIFAPRNEIELRNILYTTQLELKHPIAIRYPRGRGTILDWKVPFSEIKMGHAETLKSGSTIAVLSIGAIASNVSAAIESLDDSSTVGHFDMRFLKPLDEALLHQIFSEYTHIITVEDGVINGGFGSVISQFAVRHQYHNKIEILGIPDCFPEHGTVTELHDLAGISSEKILKAIKSFH</sequence>
<evidence type="ECO:0000256" key="6">
    <source>
        <dbReference type="ARBA" id="ARBA00022842"/>
    </source>
</evidence>